<dbReference type="RefSeq" id="WP_085423664.1">
    <property type="nucleotide sequence ID" value="NZ_FXAF01000008.1"/>
</dbReference>
<proteinExistence type="predicted"/>
<dbReference type="OrthoDB" id="8115735at2"/>
<protein>
    <submittedName>
        <fullName evidence="1">Uncharacterized protein</fullName>
    </submittedName>
</protein>
<dbReference type="AlphaFoldDB" id="A0A1X7FT49"/>
<accession>A0A1X7FT49</accession>
<dbReference type="STRING" id="464029.SAMN02982989_0745"/>
<gene>
    <name evidence="1" type="ORF">SAMN02982989_0745</name>
</gene>
<keyword evidence="2" id="KW-1185">Reference proteome</keyword>
<evidence type="ECO:0000313" key="2">
    <source>
        <dbReference type="Proteomes" id="UP000192903"/>
    </source>
</evidence>
<name>A0A1X7FT49_9HYPH</name>
<dbReference type="EMBL" id="FXAF01000008">
    <property type="protein sequence ID" value="SMF58346.1"/>
    <property type="molecule type" value="Genomic_DNA"/>
</dbReference>
<reference evidence="2" key="1">
    <citation type="submission" date="2017-04" db="EMBL/GenBank/DDBJ databases">
        <authorList>
            <person name="Varghese N."/>
            <person name="Submissions S."/>
        </authorList>
    </citation>
    <scope>NUCLEOTIDE SEQUENCE [LARGE SCALE GENOMIC DNA]</scope>
    <source>
        <strain evidence="2">B4P</strain>
    </source>
</reference>
<organism evidence="1 2">
    <name type="scientific">Xaviernesmea oryzae</name>
    <dbReference type="NCBI Taxonomy" id="464029"/>
    <lineage>
        <taxon>Bacteria</taxon>
        <taxon>Pseudomonadati</taxon>
        <taxon>Pseudomonadota</taxon>
        <taxon>Alphaproteobacteria</taxon>
        <taxon>Hyphomicrobiales</taxon>
        <taxon>Rhizobiaceae</taxon>
        <taxon>Rhizobium/Agrobacterium group</taxon>
        <taxon>Xaviernesmea</taxon>
    </lineage>
</organism>
<evidence type="ECO:0000313" key="1">
    <source>
        <dbReference type="EMBL" id="SMF58346.1"/>
    </source>
</evidence>
<dbReference type="Proteomes" id="UP000192903">
    <property type="component" value="Unassembled WGS sequence"/>
</dbReference>
<sequence>MSNSCPVPTPAERQYLDILSRAEQTMLATIYQAIEDAGRQAAEELRSLGSEERPPAEEYFAAVAHQKLFVRLCGADPETFRGGNPDIAARIIQNAQNISDHYWTDKDAAEGD</sequence>